<comment type="catalytic activity">
    <reaction evidence="23">
        <text>Preferential cleavage: (Ac)2-L-Lys-D-Ala-|-D-Ala. Also transpeptidation of peptidyl-alanyl moieties that are N-acyl substituents of D-alanine.</text>
        <dbReference type="EC" id="3.4.16.4"/>
    </reaction>
</comment>
<comment type="pathway">
    <text evidence="26">Glycan biosynthesis.</text>
</comment>
<dbReference type="InterPro" id="IPR050396">
    <property type="entry name" value="Glycosyltr_51/Transpeptidase"/>
</dbReference>
<keyword evidence="20" id="KW-0046">Antibiotic resistance</keyword>
<evidence type="ECO:0000256" key="20">
    <source>
        <dbReference type="ARBA" id="ARBA00023251"/>
    </source>
</evidence>
<dbReference type="GO" id="GO:0009002">
    <property type="term" value="F:serine-type D-Ala-D-Ala carboxypeptidase activity"/>
    <property type="evidence" value="ECO:0007669"/>
    <property type="project" value="UniProtKB-EC"/>
</dbReference>
<dbReference type="Gene3D" id="1.10.3810.10">
    <property type="entry name" value="Biosynthetic peptidoglycan transglycosylase-like"/>
    <property type="match status" value="1"/>
</dbReference>
<dbReference type="Pfam" id="PF17092">
    <property type="entry name" value="PCB_OB"/>
    <property type="match status" value="1"/>
</dbReference>
<evidence type="ECO:0000256" key="26">
    <source>
        <dbReference type="ARBA" id="ARBA00060592"/>
    </source>
</evidence>
<dbReference type="InterPro" id="IPR031376">
    <property type="entry name" value="PCB_OB"/>
</dbReference>
<evidence type="ECO:0000256" key="4">
    <source>
        <dbReference type="ARBA" id="ARBA00007739"/>
    </source>
</evidence>
<keyword evidence="8" id="KW-0997">Cell inner membrane</keyword>
<evidence type="ECO:0000256" key="25">
    <source>
        <dbReference type="ARBA" id="ARBA00049902"/>
    </source>
</evidence>
<evidence type="ECO:0000256" key="22">
    <source>
        <dbReference type="ARBA" id="ARBA00023316"/>
    </source>
</evidence>
<feature type="region of interest" description="Disordered" evidence="27">
    <location>
        <begin position="795"/>
        <end position="816"/>
    </location>
</feature>
<keyword evidence="22" id="KW-0961">Cell wall biogenesis/degradation</keyword>
<dbReference type="EC" id="3.4.16.4" evidence="5"/>
<feature type="domain" description="Penicillin-binding protein transpeptidase" evidence="29">
    <location>
        <begin position="441"/>
        <end position="733"/>
    </location>
</feature>
<evidence type="ECO:0000256" key="7">
    <source>
        <dbReference type="ARBA" id="ARBA00022475"/>
    </source>
</evidence>
<dbReference type="InterPro" id="IPR036950">
    <property type="entry name" value="PBP_transglycosylase"/>
</dbReference>
<comment type="similarity">
    <text evidence="3">In the C-terminal section; belongs to the transpeptidase family.</text>
</comment>
<dbReference type="InterPro" id="IPR023346">
    <property type="entry name" value="Lysozyme-like_dom_sf"/>
</dbReference>
<evidence type="ECO:0000256" key="11">
    <source>
        <dbReference type="ARBA" id="ARBA00022676"/>
    </source>
</evidence>
<feature type="domain" description="Glycosyl transferase family 51" evidence="30">
    <location>
        <begin position="59"/>
        <end position="241"/>
    </location>
</feature>
<dbReference type="GO" id="GO:0008360">
    <property type="term" value="P:regulation of cell shape"/>
    <property type="evidence" value="ECO:0007669"/>
    <property type="project" value="UniProtKB-KW"/>
</dbReference>
<keyword evidence="14" id="KW-0378">Hydrolase</keyword>
<keyword evidence="13 28" id="KW-0812">Transmembrane</keyword>
<feature type="compositionally biased region" description="Gly residues" evidence="27">
    <location>
        <begin position="801"/>
        <end position="816"/>
    </location>
</feature>
<keyword evidence="10" id="KW-0645">Protease</keyword>
<evidence type="ECO:0000259" key="29">
    <source>
        <dbReference type="Pfam" id="PF00905"/>
    </source>
</evidence>
<evidence type="ECO:0000313" key="33">
    <source>
        <dbReference type="Proteomes" id="UP000236743"/>
    </source>
</evidence>
<dbReference type="InterPro" id="IPR001264">
    <property type="entry name" value="Glyco_trans_51"/>
</dbReference>
<evidence type="ECO:0000256" key="16">
    <source>
        <dbReference type="ARBA" id="ARBA00022968"/>
    </source>
</evidence>
<evidence type="ECO:0000256" key="28">
    <source>
        <dbReference type="SAM" id="Phobius"/>
    </source>
</evidence>
<feature type="domain" description="Penicillin-binding protein OB-like" evidence="31">
    <location>
        <begin position="330"/>
        <end position="439"/>
    </location>
</feature>
<dbReference type="AlphaFoldDB" id="A0A1H5VCL3"/>
<sequence>MRFILRIFGWLFAAGAIAFVVGAVVAGGFIWHYSKDLPDSAQLRNYEPPVMTRVHAGDGSLIAEYARERRLYLPIQAVPKLIIDAYLSAEDKNFYKHIGVDPEGLVRAAISNFRNRSAGRRPQGASTITQQVAKNFLVGSEQNYERKIREALVALRIESTYSKDKILELYLNEIYLGAPAPGQGSYGIAAAALNYFGKSVHELNLQEAAYLAALPKAPTDLHPFRNRERAIERRNYVIDRMVENGFVKREAGDLAKKQPLGVNPRTVSPNNIAAGYFAEEIRRELQDRYGEKKLLEGGLSVRATVDPKIQLMARKALVDGLVRFDEARGWRGAIQKLDLSARDWGLAIGELPVLGDVAPWRLAVVLDVSGDTARLGMHPLRENSGQLKSDRETATLSGEGIKWTRRSRVSQAVSVGDVVYVEPIDSRPGQVRLRQLPEVNGAITVMDPFSGRVLAMVGGFSHDQSEFNRSTQALRQPGSSFKPFVYATALDNGYTPSSIVLDAPIEIDQGGGLGMWRPENYDGKSTGPRTLRYGIQFSKNLMTVRLAKDVGMPLIAEYARRFGVYDDMQPVLSMALGAGETTVMRMTAGYAMLVNGGKRIRPTLIDRIQDRWGATIFRHDQRVCEGCNADKWADQREPRLVDNRDQVLDPLTAYQMVSILEGVVQNGTATVVKAVGKPVGGKTGTTNDAKDVWFVGFSPDLAVGVYMGFDKPKSLGTSATAGQYAAPIFRDFMIAALKDKPATPFRVPAGIKLIRVDPRTGMRSGGEGGILEAFKPGTAPPDSYSVIGAAGDGSTPLSVSPGGGGRGVGSGTGGLY</sequence>
<evidence type="ECO:0000256" key="27">
    <source>
        <dbReference type="SAM" id="MobiDB-lite"/>
    </source>
</evidence>
<evidence type="ECO:0000256" key="3">
    <source>
        <dbReference type="ARBA" id="ARBA00007090"/>
    </source>
</evidence>
<evidence type="ECO:0000256" key="9">
    <source>
        <dbReference type="ARBA" id="ARBA00022645"/>
    </source>
</evidence>
<evidence type="ECO:0000256" key="14">
    <source>
        <dbReference type="ARBA" id="ARBA00022801"/>
    </source>
</evidence>
<feature type="transmembrane region" description="Helical" evidence="28">
    <location>
        <begin position="7"/>
        <end position="33"/>
    </location>
</feature>
<comment type="catalytic activity">
    <reaction evidence="25">
        <text>[GlcNAc-(1-&gt;4)-Mur2Ac(oyl-L-Ala-gamma-D-Glu-L-Lys-D-Ala-D-Ala)](n)-di-trans,octa-cis-undecaprenyl diphosphate + beta-D-GlcNAc-(1-&gt;4)-Mur2Ac(oyl-L-Ala-gamma-D-Glu-L-Lys-D-Ala-D-Ala)-di-trans,octa-cis-undecaprenyl diphosphate = [GlcNAc-(1-&gt;4)-Mur2Ac(oyl-L-Ala-gamma-D-Glu-L-Lys-D-Ala-D-Ala)](n+1)-di-trans,octa-cis-undecaprenyl diphosphate + di-trans,octa-cis-undecaprenyl diphosphate + H(+)</text>
        <dbReference type="Rhea" id="RHEA:23708"/>
        <dbReference type="Rhea" id="RHEA-COMP:9602"/>
        <dbReference type="Rhea" id="RHEA-COMP:9603"/>
        <dbReference type="ChEBI" id="CHEBI:15378"/>
        <dbReference type="ChEBI" id="CHEBI:58405"/>
        <dbReference type="ChEBI" id="CHEBI:60033"/>
        <dbReference type="ChEBI" id="CHEBI:78435"/>
        <dbReference type="EC" id="2.4.99.28"/>
    </reaction>
</comment>
<reference evidence="32 33" key="1">
    <citation type="submission" date="2016-10" db="EMBL/GenBank/DDBJ databases">
        <authorList>
            <person name="de Groot N.N."/>
        </authorList>
    </citation>
    <scope>NUCLEOTIDE SEQUENCE [LARGE SCALE GENOMIC DNA]</scope>
    <source>
        <strain evidence="32 33">DSM 26656</strain>
    </source>
</reference>
<dbReference type="Pfam" id="PF00912">
    <property type="entry name" value="Transgly"/>
    <property type="match status" value="1"/>
</dbReference>
<keyword evidence="21" id="KW-0511">Multifunctional enzyme</keyword>
<dbReference type="GO" id="GO:0005886">
    <property type="term" value="C:plasma membrane"/>
    <property type="evidence" value="ECO:0007669"/>
    <property type="project" value="UniProtKB-SubCell"/>
</dbReference>
<dbReference type="SUPFAM" id="SSF56601">
    <property type="entry name" value="beta-lactamase/transpeptidase-like"/>
    <property type="match status" value="1"/>
</dbReference>
<dbReference type="NCBIfam" id="TIGR02074">
    <property type="entry name" value="PBP_1a_fam"/>
    <property type="match status" value="1"/>
</dbReference>
<dbReference type="SUPFAM" id="SSF53955">
    <property type="entry name" value="Lysozyme-like"/>
    <property type="match status" value="1"/>
</dbReference>
<evidence type="ECO:0000256" key="21">
    <source>
        <dbReference type="ARBA" id="ARBA00023268"/>
    </source>
</evidence>
<dbReference type="GO" id="GO:0009252">
    <property type="term" value="P:peptidoglycan biosynthetic process"/>
    <property type="evidence" value="ECO:0007669"/>
    <property type="project" value="UniProtKB-UniPathway"/>
</dbReference>
<evidence type="ECO:0000259" key="31">
    <source>
        <dbReference type="Pfam" id="PF17092"/>
    </source>
</evidence>
<dbReference type="GO" id="GO:0008658">
    <property type="term" value="F:penicillin binding"/>
    <property type="evidence" value="ECO:0007669"/>
    <property type="project" value="InterPro"/>
</dbReference>
<keyword evidence="16" id="KW-0735">Signal-anchor</keyword>
<keyword evidence="12" id="KW-0808">Transferase</keyword>
<protein>
    <recommendedName>
        <fullName evidence="6">Penicillin-binding protein 1A</fullName>
        <ecNumber evidence="24">2.4.99.28</ecNumber>
        <ecNumber evidence="5">3.4.16.4</ecNumber>
    </recommendedName>
</protein>
<dbReference type="EMBL" id="FNUY01000002">
    <property type="protein sequence ID" value="SEF84521.1"/>
    <property type="molecule type" value="Genomic_DNA"/>
</dbReference>
<dbReference type="GO" id="GO:0006508">
    <property type="term" value="P:proteolysis"/>
    <property type="evidence" value="ECO:0007669"/>
    <property type="project" value="UniProtKB-KW"/>
</dbReference>
<evidence type="ECO:0000256" key="5">
    <source>
        <dbReference type="ARBA" id="ARBA00012448"/>
    </source>
</evidence>
<keyword evidence="33" id="KW-1185">Reference proteome</keyword>
<keyword evidence="7" id="KW-1003">Cell membrane</keyword>
<evidence type="ECO:0000259" key="30">
    <source>
        <dbReference type="Pfam" id="PF00912"/>
    </source>
</evidence>
<evidence type="ECO:0000256" key="10">
    <source>
        <dbReference type="ARBA" id="ARBA00022670"/>
    </source>
</evidence>
<dbReference type="Proteomes" id="UP000236743">
    <property type="component" value="Unassembled WGS sequence"/>
</dbReference>
<dbReference type="FunFam" id="1.10.3810.10:FF:000003">
    <property type="entry name" value="Penicillin-binding protein 1a"/>
    <property type="match status" value="1"/>
</dbReference>
<dbReference type="PANTHER" id="PTHR32282">
    <property type="entry name" value="BINDING PROTEIN TRANSPEPTIDASE, PUTATIVE-RELATED"/>
    <property type="match status" value="1"/>
</dbReference>
<comment type="subcellular location">
    <subcellularLocation>
        <location evidence="1">Cell inner membrane</location>
        <topology evidence="1">Single-pass type II membrane protein</topology>
    </subcellularLocation>
</comment>
<comment type="pathway">
    <text evidence="2">Cell wall biogenesis; peptidoglycan biosynthesis.</text>
</comment>
<accession>A0A1H5VCL3</accession>
<organism evidence="32 33">
    <name type="scientific">Bosea lathyri</name>
    <dbReference type="NCBI Taxonomy" id="1036778"/>
    <lineage>
        <taxon>Bacteria</taxon>
        <taxon>Pseudomonadati</taxon>
        <taxon>Pseudomonadota</taxon>
        <taxon>Alphaproteobacteria</taxon>
        <taxon>Hyphomicrobiales</taxon>
        <taxon>Boseaceae</taxon>
        <taxon>Bosea</taxon>
    </lineage>
</organism>
<dbReference type="UniPathway" id="UPA00219"/>
<keyword evidence="17" id="KW-0573">Peptidoglycan synthesis</keyword>
<evidence type="ECO:0000256" key="19">
    <source>
        <dbReference type="ARBA" id="ARBA00023136"/>
    </source>
</evidence>
<evidence type="ECO:0000256" key="24">
    <source>
        <dbReference type="ARBA" id="ARBA00044770"/>
    </source>
</evidence>
<evidence type="ECO:0000256" key="17">
    <source>
        <dbReference type="ARBA" id="ARBA00022984"/>
    </source>
</evidence>
<dbReference type="Pfam" id="PF00905">
    <property type="entry name" value="Transpeptidase"/>
    <property type="match status" value="1"/>
</dbReference>
<keyword evidence="9" id="KW-0121">Carboxypeptidase</keyword>
<dbReference type="GO" id="GO:0046677">
    <property type="term" value="P:response to antibiotic"/>
    <property type="evidence" value="ECO:0007669"/>
    <property type="project" value="UniProtKB-KW"/>
</dbReference>
<comment type="similarity">
    <text evidence="4">In the N-terminal section; belongs to the glycosyltransferase 51 family.</text>
</comment>
<dbReference type="GO" id="GO:0030288">
    <property type="term" value="C:outer membrane-bounded periplasmic space"/>
    <property type="evidence" value="ECO:0007669"/>
    <property type="project" value="TreeGrafter"/>
</dbReference>
<evidence type="ECO:0000256" key="8">
    <source>
        <dbReference type="ARBA" id="ARBA00022519"/>
    </source>
</evidence>
<dbReference type="InterPro" id="IPR001460">
    <property type="entry name" value="PCN-bd_Tpept"/>
</dbReference>
<dbReference type="Gene3D" id="3.40.710.10">
    <property type="entry name" value="DD-peptidase/beta-lactamase superfamily"/>
    <property type="match status" value="2"/>
</dbReference>
<keyword evidence="15" id="KW-0133">Cell shape</keyword>
<evidence type="ECO:0000256" key="13">
    <source>
        <dbReference type="ARBA" id="ARBA00022692"/>
    </source>
</evidence>
<name>A0A1H5VCL3_9HYPH</name>
<dbReference type="GO" id="GO:0071555">
    <property type="term" value="P:cell wall organization"/>
    <property type="evidence" value="ECO:0007669"/>
    <property type="project" value="UniProtKB-KW"/>
</dbReference>
<dbReference type="RefSeq" id="WP_103871487.1">
    <property type="nucleotide sequence ID" value="NZ_FNUY01000002.1"/>
</dbReference>
<dbReference type="InterPro" id="IPR012338">
    <property type="entry name" value="Beta-lactam/transpept-like"/>
</dbReference>
<dbReference type="PANTHER" id="PTHR32282:SF27">
    <property type="entry name" value="PENICILLIN-BINDING PROTEIN 1A"/>
    <property type="match status" value="1"/>
</dbReference>
<evidence type="ECO:0000256" key="1">
    <source>
        <dbReference type="ARBA" id="ARBA00004249"/>
    </source>
</evidence>
<dbReference type="OrthoDB" id="9766909at2"/>
<evidence type="ECO:0000256" key="23">
    <source>
        <dbReference type="ARBA" id="ARBA00034000"/>
    </source>
</evidence>
<dbReference type="GO" id="GO:0008955">
    <property type="term" value="F:peptidoglycan glycosyltransferase activity"/>
    <property type="evidence" value="ECO:0007669"/>
    <property type="project" value="UniProtKB-EC"/>
</dbReference>
<evidence type="ECO:0000256" key="18">
    <source>
        <dbReference type="ARBA" id="ARBA00022989"/>
    </source>
</evidence>
<keyword evidence="18 28" id="KW-1133">Transmembrane helix</keyword>
<keyword evidence="11" id="KW-0328">Glycosyltransferase</keyword>
<evidence type="ECO:0000256" key="2">
    <source>
        <dbReference type="ARBA" id="ARBA00004752"/>
    </source>
</evidence>
<evidence type="ECO:0000256" key="12">
    <source>
        <dbReference type="ARBA" id="ARBA00022679"/>
    </source>
</evidence>
<evidence type="ECO:0000256" key="15">
    <source>
        <dbReference type="ARBA" id="ARBA00022960"/>
    </source>
</evidence>
<evidence type="ECO:0000256" key="6">
    <source>
        <dbReference type="ARBA" id="ARBA00018638"/>
    </source>
</evidence>
<gene>
    <name evidence="32" type="ORF">SAMN04488115_102235</name>
</gene>
<dbReference type="EC" id="2.4.99.28" evidence="24"/>
<proteinExistence type="inferred from homology"/>
<keyword evidence="19 28" id="KW-0472">Membrane</keyword>
<evidence type="ECO:0000313" key="32">
    <source>
        <dbReference type="EMBL" id="SEF84521.1"/>
    </source>
</evidence>